<dbReference type="SUPFAM" id="SSF46626">
    <property type="entry name" value="Cytochrome c"/>
    <property type="match status" value="1"/>
</dbReference>
<evidence type="ECO:0000313" key="4">
    <source>
        <dbReference type="EMBL" id="MDM4017514.1"/>
    </source>
</evidence>
<dbReference type="InterPro" id="IPR036909">
    <property type="entry name" value="Cyt_c-like_dom_sf"/>
</dbReference>
<feature type="domain" description="DUF1549" evidence="1">
    <location>
        <begin position="172"/>
        <end position="377"/>
    </location>
</feature>
<reference evidence="4 5" key="1">
    <citation type="submission" date="2023-06" db="EMBL/GenBank/DDBJ databases">
        <title>Roseiconus lacunae JC819 isolated from Gulf of Mannar region, Tamil Nadu.</title>
        <authorList>
            <person name="Pk S."/>
            <person name="Ch S."/>
            <person name="Ch V.R."/>
        </authorList>
    </citation>
    <scope>NUCLEOTIDE SEQUENCE [LARGE SCALE GENOMIC DNA]</scope>
    <source>
        <strain evidence="4 5">JC819</strain>
    </source>
</reference>
<evidence type="ECO:0000313" key="5">
    <source>
        <dbReference type="Proteomes" id="UP001239462"/>
    </source>
</evidence>
<name>A0ABT7PLX6_9BACT</name>
<keyword evidence="5" id="KW-1185">Reference proteome</keyword>
<evidence type="ECO:0000259" key="3">
    <source>
        <dbReference type="Pfam" id="PF07635"/>
    </source>
</evidence>
<dbReference type="RefSeq" id="WP_289164989.1">
    <property type="nucleotide sequence ID" value="NZ_JASZZN010000014.1"/>
</dbReference>
<dbReference type="Pfam" id="PF07587">
    <property type="entry name" value="PSD1"/>
    <property type="match status" value="1"/>
</dbReference>
<proteinExistence type="predicted"/>
<dbReference type="InterPro" id="IPR022655">
    <property type="entry name" value="DUF1553"/>
</dbReference>
<feature type="domain" description="DUF1553" evidence="2">
    <location>
        <begin position="553"/>
        <end position="789"/>
    </location>
</feature>
<gene>
    <name evidence="4" type="ORF">QTN89_18845</name>
</gene>
<dbReference type="Proteomes" id="UP001239462">
    <property type="component" value="Unassembled WGS sequence"/>
</dbReference>
<protein>
    <submittedName>
        <fullName evidence="4">PSD1 and planctomycete cytochrome C domain-containing protein</fullName>
    </submittedName>
</protein>
<dbReference type="Pfam" id="PF07583">
    <property type="entry name" value="PSCyt2"/>
    <property type="match status" value="1"/>
</dbReference>
<dbReference type="Pfam" id="PF07635">
    <property type="entry name" value="PSCyt1"/>
    <property type="match status" value="1"/>
</dbReference>
<accession>A0ABT7PLX6</accession>
<comment type="caution">
    <text evidence="4">The sequence shown here is derived from an EMBL/GenBank/DDBJ whole genome shotgun (WGS) entry which is preliminary data.</text>
</comment>
<dbReference type="InterPro" id="IPR011429">
    <property type="entry name" value="Cyt_c_Planctomycete-type"/>
</dbReference>
<dbReference type="EMBL" id="JASZZN010000014">
    <property type="protein sequence ID" value="MDM4017514.1"/>
    <property type="molecule type" value="Genomic_DNA"/>
</dbReference>
<organism evidence="4 5">
    <name type="scientific">Roseiconus lacunae</name>
    <dbReference type="NCBI Taxonomy" id="2605694"/>
    <lineage>
        <taxon>Bacteria</taxon>
        <taxon>Pseudomonadati</taxon>
        <taxon>Planctomycetota</taxon>
        <taxon>Planctomycetia</taxon>
        <taxon>Pirellulales</taxon>
        <taxon>Pirellulaceae</taxon>
        <taxon>Roseiconus</taxon>
    </lineage>
</organism>
<dbReference type="PANTHER" id="PTHR35889">
    <property type="entry name" value="CYCLOINULO-OLIGOSACCHARIDE FRUCTANOTRANSFERASE-RELATED"/>
    <property type="match status" value="1"/>
</dbReference>
<evidence type="ECO:0000259" key="2">
    <source>
        <dbReference type="Pfam" id="PF07587"/>
    </source>
</evidence>
<dbReference type="InterPro" id="IPR011444">
    <property type="entry name" value="DUF1549"/>
</dbReference>
<evidence type="ECO:0000259" key="1">
    <source>
        <dbReference type="Pfam" id="PF07583"/>
    </source>
</evidence>
<sequence>MNPTFRFLLQTVACTAIVPFVTGTIATANDAIRSEDVTFFETEVRPLLASKCVQCHGEEKQQGELRLDSITAMVEGGESGAALVPHKPDESLLIEAINYESFEMPPDEQLSPKEIEVLTRWVKLGAPWPRTDASTIRAAGKTFTEEDRNWWAIQPVQDPVVPDTGGNWAVNPIDQFVARKLRSVGLEPAPKASRRELVRRAYFDLHGLPPTPQQVDAFVTDDTSDAWPRLIDQLLESPRYGERWAQHWLDVIRYAESDGYREDAFRPDASVFRDYIIRSFNNDKPFNQLIREHLAGDEIASDDPEAYIGTAFLRHGVYEWNQRDARMHWDLIINEMTRVTGEAFLGLGIGCAQCHDHKFDPILQKDYFGLQAFLSSVAWPMDKPLATPEELTRYQSELSQWEKATVAIREELDSITRGAIEKTRRGAVVQFPEDIQEIYYKPEADKTTYEKQLSYLVERQAARAARGVNFEKSLKGDPDALKRYQELNEALKEFETLKPKPLPTAFVATDHGRQPAPTYISSRSSESTVEPSFLELLGQETPSIEPLANSTGRRTVLANWIASDDNPLSTRVIVNRVWQRHFGTGIVPTPNDFGTLGEPPSHPELLDWLTRRLIENGWQLKPIHRLIMTSATYQQTATDEPTSADMTVDPANRLLWRFPPQRLDAEQVRDAMLVISGELKHRDGGASVSGDSPNRSVFVKKLRNKPDEMLGGFDSPLGFESAPDRVSTTTPLQSLLLINGQWSLKRSKAFAKRLLGSKDELSADDVRAAYQMVYGRPASDDEVKSALQFIEHQRKLVGQAKPNPSAAWKYPNETGLRPIGQHFGSVKQIAFGDKALWIQPESRFERLQWKPTDQLKDEFTVEAVTILDRVYPNASVNTLASRWDGNKSVGGWNVGITSKGSSYTPQNFIVQLVGRTFQDEPKYEVVASGLKFPLGKPVYLGVAVSATTSDDNPTHGTVTFYMQDLSDPNATLQTSTVETEVVSHVQHPKLNVVVGGRLAKGHLWDGQLARLRISPGIVDSNRLLVHDDGSTNEALVDWKFGGSDGELPAPQTSWLREKPKASSDAYVSKMHAAVTDFCHALFNSNEFLYLH</sequence>
<feature type="domain" description="Cytochrome C Planctomycete-type" evidence="3">
    <location>
        <begin position="52"/>
        <end position="108"/>
    </location>
</feature>
<dbReference type="PANTHER" id="PTHR35889:SF3">
    <property type="entry name" value="F-BOX DOMAIN-CONTAINING PROTEIN"/>
    <property type="match status" value="1"/>
</dbReference>